<dbReference type="Proteomes" id="UP001519332">
    <property type="component" value="Unassembled WGS sequence"/>
</dbReference>
<gene>
    <name evidence="1" type="ORF">JOF56_003656</name>
</gene>
<reference evidence="1 2" key="1">
    <citation type="submission" date="2021-03" db="EMBL/GenBank/DDBJ databases">
        <title>Sequencing the genomes of 1000 actinobacteria strains.</title>
        <authorList>
            <person name="Klenk H.-P."/>
        </authorList>
    </citation>
    <scope>NUCLEOTIDE SEQUENCE [LARGE SCALE GENOMIC DNA]</scope>
    <source>
        <strain evidence="1 2">DSM 46670</strain>
    </source>
</reference>
<dbReference type="EMBL" id="JAGINW010000001">
    <property type="protein sequence ID" value="MBP2323271.1"/>
    <property type="molecule type" value="Genomic_DNA"/>
</dbReference>
<name>A0ABS4TG11_9PSEU</name>
<protein>
    <submittedName>
        <fullName evidence="1">Uncharacterized protein</fullName>
    </submittedName>
</protein>
<keyword evidence="2" id="KW-1185">Reference proteome</keyword>
<accession>A0ABS4TG11</accession>
<organism evidence="1 2">
    <name type="scientific">Kibdelosporangium banguiense</name>
    <dbReference type="NCBI Taxonomy" id="1365924"/>
    <lineage>
        <taxon>Bacteria</taxon>
        <taxon>Bacillati</taxon>
        <taxon>Actinomycetota</taxon>
        <taxon>Actinomycetes</taxon>
        <taxon>Pseudonocardiales</taxon>
        <taxon>Pseudonocardiaceae</taxon>
        <taxon>Kibdelosporangium</taxon>
    </lineage>
</organism>
<evidence type="ECO:0000313" key="2">
    <source>
        <dbReference type="Proteomes" id="UP001519332"/>
    </source>
</evidence>
<comment type="caution">
    <text evidence="1">The sequence shown here is derived from an EMBL/GenBank/DDBJ whole genome shotgun (WGS) entry which is preliminary data.</text>
</comment>
<evidence type="ECO:0000313" key="1">
    <source>
        <dbReference type="EMBL" id="MBP2323271.1"/>
    </source>
</evidence>
<sequence>MTEWELRQFEKRGLLKYLDFYYGAYGGGPLPNPYR</sequence>
<proteinExistence type="predicted"/>